<evidence type="ECO:0000313" key="3">
    <source>
        <dbReference type="Proteomes" id="UP000575985"/>
    </source>
</evidence>
<comment type="caution">
    <text evidence="2">The sequence shown here is derived from an EMBL/GenBank/DDBJ whole genome shotgun (WGS) entry which is preliminary data.</text>
</comment>
<sequence>MKLLIHLLDDRGRRARGDGGYSTETVVVIALLVAMAITAVGFISATVLERAQSITLE</sequence>
<reference evidence="2 3" key="1">
    <citation type="submission" date="2020-07" db="EMBL/GenBank/DDBJ databases">
        <title>Sequencing the genomes of 1000 actinobacteria strains.</title>
        <authorList>
            <person name="Klenk H.-P."/>
        </authorList>
    </citation>
    <scope>NUCLEOTIDE SEQUENCE [LARGE SCALE GENOMIC DNA]</scope>
    <source>
        <strain evidence="2 3">DSM 45927</strain>
    </source>
</reference>
<accession>A0A853BVV1</accession>
<keyword evidence="1" id="KW-1133">Transmembrane helix</keyword>
<gene>
    <name evidence="2" type="ORF">HNR12_004898</name>
</gene>
<name>A0A853BVV1_9ACTN</name>
<keyword evidence="1" id="KW-0812">Transmembrane</keyword>
<feature type="transmembrane region" description="Helical" evidence="1">
    <location>
        <begin position="26"/>
        <end position="48"/>
    </location>
</feature>
<evidence type="ECO:0000313" key="2">
    <source>
        <dbReference type="EMBL" id="NYI98621.1"/>
    </source>
</evidence>
<protein>
    <submittedName>
        <fullName evidence="2">Uncharacterized protein</fullName>
    </submittedName>
</protein>
<proteinExistence type="predicted"/>
<organism evidence="2 3">
    <name type="scientific">Streptomonospora nanhaiensis</name>
    <dbReference type="NCBI Taxonomy" id="1323731"/>
    <lineage>
        <taxon>Bacteria</taxon>
        <taxon>Bacillati</taxon>
        <taxon>Actinomycetota</taxon>
        <taxon>Actinomycetes</taxon>
        <taxon>Streptosporangiales</taxon>
        <taxon>Nocardiopsidaceae</taxon>
        <taxon>Streptomonospora</taxon>
    </lineage>
</organism>
<dbReference type="RefSeq" id="WP_179769737.1">
    <property type="nucleotide sequence ID" value="NZ_JACCFO010000001.1"/>
</dbReference>
<dbReference type="Proteomes" id="UP000575985">
    <property type="component" value="Unassembled WGS sequence"/>
</dbReference>
<keyword evidence="1" id="KW-0472">Membrane</keyword>
<keyword evidence="3" id="KW-1185">Reference proteome</keyword>
<evidence type="ECO:0000256" key="1">
    <source>
        <dbReference type="SAM" id="Phobius"/>
    </source>
</evidence>
<dbReference type="EMBL" id="JACCFO010000001">
    <property type="protein sequence ID" value="NYI98621.1"/>
    <property type="molecule type" value="Genomic_DNA"/>
</dbReference>
<dbReference type="AlphaFoldDB" id="A0A853BVV1"/>